<feature type="compositionally biased region" description="Polar residues" evidence="1">
    <location>
        <begin position="834"/>
        <end position="847"/>
    </location>
</feature>
<dbReference type="InterPro" id="IPR046822">
    <property type="entry name" value="HPS6_C"/>
</dbReference>
<dbReference type="Pfam" id="PF20468">
    <property type="entry name" value="HPS6_C"/>
    <property type="match status" value="1"/>
</dbReference>
<organism evidence="4 5">
    <name type="scientific">Polyodon spathula</name>
    <name type="common">North American paddlefish</name>
    <name type="synonym">Squalus spathula</name>
    <dbReference type="NCBI Taxonomy" id="7913"/>
    <lineage>
        <taxon>Eukaryota</taxon>
        <taxon>Metazoa</taxon>
        <taxon>Chordata</taxon>
        <taxon>Craniata</taxon>
        <taxon>Vertebrata</taxon>
        <taxon>Euteleostomi</taxon>
        <taxon>Actinopterygii</taxon>
        <taxon>Chondrostei</taxon>
        <taxon>Acipenseriformes</taxon>
        <taxon>Polyodontidae</taxon>
        <taxon>Polyodon</taxon>
    </lineage>
</organism>
<dbReference type="Proteomes" id="UP001166093">
    <property type="component" value="Unassembled WGS sequence"/>
</dbReference>
<dbReference type="InterPro" id="IPR017218">
    <property type="entry name" value="BLOC-2_complex_Hps6_subunit"/>
</dbReference>
<comment type="caution">
    <text evidence="4">The sequence shown here is derived from an EMBL/GenBank/DDBJ whole genome shotgun (WGS) entry which is preliminary data.</text>
</comment>
<keyword evidence="5" id="KW-1185">Reference proteome</keyword>
<evidence type="ECO:0000256" key="1">
    <source>
        <dbReference type="SAM" id="MobiDB-lite"/>
    </source>
</evidence>
<evidence type="ECO:0000313" key="5">
    <source>
        <dbReference type="Proteomes" id="UP001166093"/>
    </source>
</evidence>
<reference evidence="4" key="1">
    <citation type="journal article" date="2021" name="Cell">
        <title>Tracing the genetic footprints of vertebrate landing in non-teleost ray-finned fishes.</title>
        <authorList>
            <person name="Bi X."/>
            <person name="Wang K."/>
            <person name="Yang L."/>
            <person name="Pan H."/>
            <person name="Jiang H."/>
            <person name="Wei Q."/>
            <person name="Fang M."/>
            <person name="Yu H."/>
            <person name="Zhu C."/>
            <person name="Cai Y."/>
            <person name="He Y."/>
            <person name="Gan X."/>
            <person name="Zeng H."/>
            <person name="Yu D."/>
            <person name="Zhu Y."/>
            <person name="Jiang H."/>
            <person name="Qiu Q."/>
            <person name="Yang H."/>
            <person name="Zhang Y.E."/>
            <person name="Wang W."/>
            <person name="Zhu M."/>
            <person name="He S."/>
            <person name="Zhang G."/>
        </authorList>
    </citation>
    <scope>NUCLEOTIDE SEQUENCE</scope>
    <source>
        <strain evidence="4">Pddl_001</strain>
    </source>
</reference>
<sequence>MKGFALEQITDFTDFTRGGDLTEFLKQTDNVFNMNNCRSHPVRVSPDAQHIHAILQKPKRGLVTFDRIQRVAVAQSPSYLDTGSALSVPIVELLYLDSGSKDSSALVAVILENGKAEFWKYWERKAGWDLLQTSDLCNSSRAKVVSVCSSGKFIIWCEERAASESVSAFPAARNNFRYCICKRTYEREERGVRLGGVKITLHNSPCYRVLAARGDVVYLLPDNQEAAAGNGSKFFLTWSPKQDRMTISSVCKGALLSKTLHSTKKDSDYKTMISECVGMLATISPPEICSVAPTSCGGLLLLLSSGCISLLQSDGVLRQIYTLALSCPLDCSNQISMQIYGSTLACIVYRTLYLVDTSTGRLLENITLKTDGMLFLNSREKNGIHFLSSTGMYLVKELGVDPTSKQLGCSDTARPDAALVEAVFEEACRYYQRRSLSSTQLTVEKLKSGGMFQAPIALSSILGVYMKTKKDSELPQGGGGYSKLLASLGTELESLVALEQLKASVVSASDRKLSISCETLVGQEVNRLLFSDLDRDNLLYLNVIFKTFPREFWQALQASLRLGSNGEGFLTAKAAPEVWKTVLSPVQSAPAPLSSSQQQTPSNGAVPVFELICHSLFTFQPKWLSRFVELAQQQAGASSWNHGGKESPESVPLYKRALRVLPREGQAQELQVELLLCSQRPNAVMQAMRILLELRHWESVAEVAQRFSQQSPLLNKEIFTTLLCEVSQHWDLDPYLDLLWTLCPEDMTVTSILNIVLKSLPPCGSEHKPFRTDRNQMTIGMLKPLLNKVLQRETKPSQRYADILQSPSFPPPTPPRQPHTVPRSVTEPAMPTVSAPSISSSVNNTSVDKGCSSPRHENK</sequence>
<dbReference type="PANTHER" id="PTHR14696:SF2">
    <property type="entry name" value="BLOC-2 COMPLEX MEMBER HPS6"/>
    <property type="match status" value="1"/>
</dbReference>
<dbReference type="InterPro" id="IPR046823">
    <property type="entry name" value="HPS6_N"/>
</dbReference>
<dbReference type="PANTHER" id="PTHR14696">
    <property type="entry name" value="HERMANSKY-PUDLAK SYNDROME 6 PROTEIN"/>
    <property type="match status" value="1"/>
</dbReference>
<dbReference type="EMBL" id="JAAWVQ010159716">
    <property type="protein sequence ID" value="MBN3286681.1"/>
    <property type="molecule type" value="Genomic_DNA"/>
</dbReference>
<feature type="domain" description="BLOC-2 complex member HPS6 C-terminal" evidence="3">
    <location>
        <begin position="421"/>
        <end position="816"/>
    </location>
</feature>
<feature type="domain" description="BLOC-2 complex member HPS6 N-terminal" evidence="2">
    <location>
        <begin position="1"/>
        <end position="394"/>
    </location>
</feature>
<feature type="non-terminal residue" evidence="4">
    <location>
        <position position="859"/>
    </location>
</feature>
<evidence type="ECO:0000313" key="4">
    <source>
        <dbReference type="EMBL" id="MBN3286681.1"/>
    </source>
</evidence>
<protein>
    <submittedName>
        <fullName evidence="4">HPS6 protein</fullName>
    </submittedName>
</protein>
<gene>
    <name evidence="4" type="primary">Hps6_0</name>
    <name evidence="4" type="ORF">GTO93_0016695</name>
</gene>
<proteinExistence type="predicted"/>
<accession>A0ABS2YJ01</accession>
<dbReference type="Pfam" id="PF15702">
    <property type="entry name" value="HPS6"/>
    <property type="match status" value="1"/>
</dbReference>
<evidence type="ECO:0000259" key="2">
    <source>
        <dbReference type="Pfam" id="PF15702"/>
    </source>
</evidence>
<evidence type="ECO:0000259" key="3">
    <source>
        <dbReference type="Pfam" id="PF20468"/>
    </source>
</evidence>
<name>A0ABS2YJ01_POLSP</name>
<feature type="non-terminal residue" evidence="4">
    <location>
        <position position="1"/>
    </location>
</feature>
<feature type="region of interest" description="Disordered" evidence="1">
    <location>
        <begin position="802"/>
        <end position="859"/>
    </location>
</feature>
<feature type="compositionally biased region" description="Pro residues" evidence="1">
    <location>
        <begin position="808"/>
        <end position="817"/>
    </location>
</feature>